<keyword evidence="2" id="KW-1185">Reference proteome</keyword>
<proteinExistence type="predicted"/>
<organism evidence="1 2">
    <name type="scientific">Bacteroides fragilis 3_1_12</name>
    <dbReference type="NCBI Taxonomy" id="457424"/>
    <lineage>
        <taxon>Bacteria</taxon>
        <taxon>Pseudomonadati</taxon>
        <taxon>Bacteroidota</taxon>
        <taxon>Bacteroidia</taxon>
        <taxon>Bacteroidales</taxon>
        <taxon>Bacteroidaceae</taxon>
        <taxon>Bacteroides</taxon>
    </lineage>
</organism>
<name>A0ABN0BKE8_BACFG</name>
<sequence>MHYRLTTETKTNKISYFYQSSTYHSTKATREIGPLFSLPNKNNICNGRKHIEILGKTLIHF</sequence>
<dbReference type="EMBL" id="EQ973213">
    <property type="protein sequence ID" value="EFR53324.1"/>
    <property type="molecule type" value="Genomic_DNA"/>
</dbReference>
<evidence type="ECO:0000313" key="2">
    <source>
        <dbReference type="Proteomes" id="UP000005101"/>
    </source>
</evidence>
<accession>A0ABN0BKE8</accession>
<protein>
    <submittedName>
        <fullName evidence="1">Uncharacterized protein</fullName>
    </submittedName>
</protein>
<dbReference type="Proteomes" id="UP000005101">
    <property type="component" value="Unassembled WGS sequence"/>
</dbReference>
<gene>
    <name evidence="1" type="ORF">BFAG_02019</name>
</gene>
<evidence type="ECO:0000313" key="1">
    <source>
        <dbReference type="EMBL" id="EFR53324.1"/>
    </source>
</evidence>
<reference evidence="1 2" key="1">
    <citation type="submission" date="2008-12" db="EMBL/GenBank/DDBJ databases">
        <title>Annotation of Bacteroides fragilis strain 3_1_12.</title>
        <authorList>
            <consortium name="The Broad Institute Genome Sequencing Platform"/>
            <person name="Ward D."/>
            <person name="Young S.K."/>
            <person name="Kodira C.D."/>
            <person name="Zeng Q."/>
            <person name="Koehrsen M."/>
            <person name="Alvarado L."/>
            <person name="Berlin A."/>
            <person name="Borenstein D."/>
            <person name="Chen Z."/>
            <person name="Engels R."/>
            <person name="Freedman E."/>
            <person name="Gellesch M."/>
            <person name="Goldberg J."/>
            <person name="Griggs A."/>
            <person name="Gujja S."/>
            <person name="Heiman D."/>
            <person name="Hepburn T."/>
            <person name="Howarth C."/>
            <person name="Jen D."/>
            <person name="Larson L."/>
            <person name="Lewis B."/>
            <person name="Mehta T."/>
            <person name="Park D."/>
            <person name="Pearson M."/>
            <person name="Roberts A."/>
            <person name="Saif S."/>
            <person name="Shea T."/>
            <person name="Shenoy N."/>
            <person name="Sisk P."/>
            <person name="Stolte C."/>
            <person name="Sykes S."/>
            <person name="Walk T."/>
            <person name="White J."/>
            <person name="Yandava C."/>
            <person name="Allen-Vercoe E."/>
            <person name="Strauss J."/>
            <person name="Ambrose C."/>
            <person name="Lander E."/>
            <person name="Nusbaum C."/>
            <person name="Galagan J."/>
            <person name="Birren B."/>
        </authorList>
    </citation>
    <scope>NUCLEOTIDE SEQUENCE [LARGE SCALE GENOMIC DNA]</scope>
    <source>
        <strain evidence="1 2">3_1_12</strain>
    </source>
</reference>